<organism evidence="2 3">
    <name type="scientific">Actinomadura fulvescens</name>
    <dbReference type="NCBI Taxonomy" id="46160"/>
    <lineage>
        <taxon>Bacteria</taxon>
        <taxon>Bacillati</taxon>
        <taxon>Actinomycetota</taxon>
        <taxon>Actinomycetes</taxon>
        <taxon>Streptosporangiales</taxon>
        <taxon>Thermomonosporaceae</taxon>
        <taxon>Actinomadura</taxon>
    </lineage>
</organism>
<dbReference type="EMBL" id="BAAATD010000015">
    <property type="protein sequence ID" value="GAA2630618.1"/>
    <property type="molecule type" value="Genomic_DNA"/>
</dbReference>
<accession>A0ABP6D226</accession>
<protein>
    <submittedName>
        <fullName evidence="2">Uncharacterized protein</fullName>
    </submittedName>
</protein>
<sequence length="136" mass="14697">MNTKRLVGVAVAGTLSLGLVGSVTAPVSAAEAVGKPKPKPEATFVVKLSRAKQVVAPKRVMASGRQRIAVKARPLGYWSLRVRAIRCNGVPLGAWKPVQAGRTAVLTNYVPPRGTCFSLRWLRDHKARKVVVRLSY</sequence>
<gene>
    <name evidence="2" type="ORF">GCM10010411_80600</name>
</gene>
<reference evidence="3" key="1">
    <citation type="journal article" date="2019" name="Int. J. Syst. Evol. Microbiol.">
        <title>The Global Catalogue of Microorganisms (GCM) 10K type strain sequencing project: providing services to taxonomists for standard genome sequencing and annotation.</title>
        <authorList>
            <consortium name="The Broad Institute Genomics Platform"/>
            <consortium name="The Broad Institute Genome Sequencing Center for Infectious Disease"/>
            <person name="Wu L."/>
            <person name="Ma J."/>
        </authorList>
    </citation>
    <scope>NUCLEOTIDE SEQUENCE [LARGE SCALE GENOMIC DNA]</scope>
    <source>
        <strain evidence="3">JCM 6833</strain>
    </source>
</reference>
<evidence type="ECO:0000256" key="1">
    <source>
        <dbReference type="SAM" id="SignalP"/>
    </source>
</evidence>
<dbReference type="RefSeq" id="WP_344547773.1">
    <property type="nucleotide sequence ID" value="NZ_BAAATD010000015.1"/>
</dbReference>
<feature type="signal peptide" evidence="1">
    <location>
        <begin position="1"/>
        <end position="29"/>
    </location>
</feature>
<comment type="caution">
    <text evidence="2">The sequence shown here is derived from an EMBL/GenBank/DDBJ whole genome shotgun (WGS) entry which is preliminary data.</text>
</comment>
<keyword evidence="3" id="KW-1185">Reference proteome</keyword>
<evidence type="ECO:0000313" key="2">
    <source>
        <dbReference type="EMBL" id="GAA2630618.1"/>
    </source>
</evidence>
<dbReference type="Proteomes" id="UP001501509">
    <property type="component" value="Unassembled WGS sequence"/>
</dbReference>
<evidence type="ECO:0000313" key="3">
    <source>
        <dbReference type="Proteomes" id="UP001501509"/>
    </source>
</evidence>
<name>A0ABP6D226_9ACTN</name>
<feature type="chain" id="PRO_5046414411" evidence="1">
    <location>
        <begin position="30"/>
        <end position="136"/>
    </location>
</feature>
<keyword evidence="1" id="KW-0732">Signal</keyword>
<proteinExistence type="predicted"/>